<feature type="transmembrane region" description="Helical" evidence="7">
    <location>
        <begin position="371"/>
        <end position="390"/>
    </location>
</feature>
<dbReference type="GO" id="GO:0005886">
    <property type="term" value="C:plasma membrane"/>
    <property type="evidence" value="ECO:0007669"/>
    <property type="project" value="UniProtKB-SubCell"/>
</dbReference>
<feature type="transmembrane region" description="Helical" evidence="7">
    <location>
        <begin position="144"/>
        <end position="163"/>
    </location>
</feature>
<evidence type="ECO:0000256" key="2">
    <source>
        <dbReference type="ARBA" id="ARBA00022448"/>
    </source>
</evidence>
<feature type="transmembrane region" description="Helical" evidence="7">
    <location>
        <begin position="218"/>
        <end position="234"/>
    </location>
</feature>
<protein>
    <submittedName>
        <fullName evidence="9">MFS transporter</fullName>
    </submittedName>
</protein>
<feature type="transmembrane region" description="Helical" evidence="7">
    <location>
        <begin position="343"/>
        <end position="365"/>
    </location>
</feature>
<dbReference type="PANTHER" id="PTHR43414">
    <property type="entry name" value="MULTIDRUG RESISTANCE PROTEIN MDTG"/>
    <property type="match status" value="1"/>
</dbReference>
<dbReference type="Gene3D" id="1.20.1250.20">
    <property type="entry name" value="MFS general substrate transporter like domains"/>
    <property type="match status" value="2"/>
</dbReference>
<reference evidence="9 10" key="1">
    <citation type="submission" date="2020-08" db="EMBL/GenBank/DDBJ databases">
        <title>Cohnella phylogeny.</title>
        <authorList>
            <person name="Dunlap C."/>
        </authorList>
    </citation>
    <scope>NUCLEOTIDE SEQUENCE [LARGE SCALE GENOMIC DNA]</scope>
    <source>
        <strain evidence="9 10">DSM 28246</strain>
    </source>
</reference>
<evidence type="ECO:0000256" key="7">
    <source>
        <dbReference type="SAM" id="Phobius"/>
    </source>
</evidence>
<dbReference type="SUPFAM" id="SSF103473">
    <property type="entry name" value="MFS general substrate transporter"/>
    <property type="match status" value="1"/>
</dbReference>
<dbReference type="Pfam" id="PF07690">
    <property type="entry name" value="MFS_1"/>
    <property type="match status" value="2"/>
</dbReference>
<feature type="transmembrane region" description="Helical" evidence="7">
    <location>
        <begin position="104"/>
        <end position="123"/>
    </location>
</feature>
<name>A0A7X0RQ21_9BACL</name>
<proteinExistence type="predicted"/>
<keyword evidence="5 7" id="KW-1133">Transmembrane helix</keyword>
<evidence type="ECO:0000256" key="3">
    <source>
        <dbReference type="ARBA" id="ARBA00022475"/>
    </source>
</evidence>
<organism evidence="9 10">
    <name type="scientific">Cohnella nanjingensis</name>
    <dbReference type="NCBI Taxonomy" id="1387779"/>
    <lineage>
        <taxon>Bacteria</taxon>
        <taxon>Bacillati</taxon>
        <taxon>Bacillota</taxon>
        <taxon>Bacilli</taxon>
        <taxon>Bacillales</taxon>
        <taxon>Paenibacillaceae</taxon>
        <taxon>Cohnella</taxon>
    </lineage>
</organism>
<comment type="subcellular location">
    <subcellularLocation>
        <location evidence="1">Cell membrane</location>
        <topology evidence="1">Multi-pass membrane protein</topology>
    </subcellularLocation>
</comment>
<dbReference type="PANTHER" id="PTHR43414:SF1">
    <property type="entry name" value="PEPTIDE PERMEASE"/>
    <property type="match status" value="1"/>
</dbReference>
<dbReference type="EMBL" id="JACJVP010000022">
    <property type="protein sequence ID" value="MBB6671537.1"/>
    <property type="molecule type" value="Genomic_DNA"/>
</dbReference>
<gene>
    <name evidence="9" type="ORF">H7C19_12675</name>
</gene>
<evidence type="ECO:0000256" key="5">
    <source>
        <dbReference type="ARBA" id="ARBA00022989"/>
    </source>
</evidence>
<dbReference type="CDD" id="cd17329">
    <property type="entry name" value="MFS_MdtH_MDR_like"/>
    <property type="match status" value="1"/>
</dbReference>
<feature type="transmembrane region" description="Helical" evidence="7">
    <location>
        <begin position="46"/>
        <end position="68"/>
    </location>
</feature>
<keyword evidence="4 7" id="KW-0812">Transmembrane</keyword>
<feature type="transmembrane region" description="Helical" evidence="7">
    <location>
        <begin position="12"/>
        <end position="40"/>
    </location>
</feature>
<feature type="transmembrane region" description="Helical" evidence="7">
    <location>
        <begin position="308"/>
        <end position="331"/>
    </location>
</feature>
<keyword evidence="2" id="KW-0813">Transport</keyword>
<sequence length="410" mass="44714">MNRIQLFLRSYHPIVLSLLVGQMISRIATSMSMPFLALYLAKHTDMSAAMIGIVAGAGALAGTFGGFIGGALSDRYSRRIIMFISLFAWSAVFVGFALTTQPALLLLLSLLNGLCRSWFEPVAQVLMADLTEPERRFKVFSMRYLMGNVGFSIGPLIGVWLGVGSGAFPFLLTGFIYLLYGIVLYFMMNAFGIKDFEGAKKEKITIGSAWHVVRSDRVLQLYIAGAIVVGIGYSQEAVTLSQHLQANFAQGVQIFGWLMTVNALTVILFQLPLSKLSEKRRPIVSIYAGNVLFALGLIGFGLSPTVPMLFVSMIVFTIGEILNYPAGNLLLDRLAPESLRGAYFGAQTFGNLGQFMGPLLGGWLLDRTTGGITFTVVAAILLCSSIFYWSGDRRFAVRGRDQAFSRAPAP</sequence>
<dbReference type="AlphaFoldDB" id="A0A7X0RQ21"/>
<dbReference type="GO" id="GO:0022857">
    <property type="term" value="F:transmembrane transporter activity"/>
    <property type="evidence" value="ECO:0007669"/>
    <property type="project" value="InterPro"/>
</dbReference>
<accession>A0A7X0RQ21</accession>
<feature type="domain" description="Major facilitator superfamily (MFS) profile" evidence="8">
    <location>
        <begin position="14"/>
        <end position="396"/>
    </location>
</feature>
<keyword evidence="3" id="KW-1003">Cell membrane</keyword>
<evidence type="ECO:0000256" key="6">
    <source>
        <dbReference type="ARBA" id="ARBA00023136"/>
    </source>
</evidence>
<keyword evidence="6 7" id="KW-0472">Membrane</keyword>
<feature type="transmembrane region" description="Helical" evidence="7">
    <location>
        <begin position="80"/>
        <end position="98"/>
    </location>
</feature>
<evidence type="ECO:0000259" key="8">
    <source>
        <dbReference type="PROSITE" id="PS50850"/>
    </source>
</evidence>
<dbReference type="InterPro" id="IPR020846">
    <property type="entry name" value="MFS_dom"/>
</dbReference>
<evidence type="ECO:0000256" key="4">
    <source>
        <dbReference type="ARBA" id="ARBA00022692"/>
    </source>
</evidence>
<evidence type="ECO:0000313" key="10">
    <source>
        <dbReference type="Proteomes" id="UP000547209"/>
    </source>
</evidence>
<dbReference type="PROSITE" id="PS50850">
    <property type="entry name" value="MFS"/>
    <property type="match status" value="1"/>
</dbReference>
<dbReference type="InterPro" id="IPR036259">
    <property type="entry name" value="MFS_trans_sf"/>
</dbReference>
<dbReference type="Proteomes" id="UP000547209">
    <property type="component" value="Unassembled WGS sequence"/>
</dbReference>
<evidence type="ECO:0000256" key="1">
    <source>
        <dbReference type="ARBA" id="ARBA00004651"/>
    </source>
</evidence>
<dbReference type="InterPro" id="IPR011701">
    <property type="entry name" value="MFS"/>
</dbReference>
<feature type="transmembrane region" description="Helical" evidence="7">
    <location>
        <begin position="283"/>
        <end position="302"/>
    </location>
</feature>
<keyword evidence="10" id="KW-1185">Reference proteome</keyword>
<feature type="transmembrane region" description="Helical" evidence="7">
    <location>
        <begin position="254"/>
        <end position="271"/>
    </location>
</feature>
<comment type="caution">
    <text evidence="9">The sequence shown here is derived from an EMBL/GenBank/DDBJ whole genome shotgun (WGS) entry which is preliminary data.</text>
</comment>
<feature type="transmembrane region" description="Helical" evidence="7">
    <location>
        <begin position="175"/>
        <end position="193"/>
    </location>
</feature>
<evidence type="ECO:0000313" key="9">
    <source>
        <dbReference type="EMBL" id="MBB6671537.1"/>
    </source>
</evidence>